<reference evidence="1 2" key="1">
    <citation type="submission" date="2019-08" db="EMBL/GenBank/DDBJ databases">
        <title>In-depth cultivation of the pig gut microbiome towards novel bacterial diversity and tailored functional studies.</title>
        <authorList>
            <person name="Wylensek D."/>
            <person name="Hitch T.C.A."/>
            <person name="Clavel T."/>
        </authorList>
    </citation>
    <scope>NUCLEOTIDE SEQUENCE [LARGE SCALE GENOMIC DNA]</scope>
    <source>
        <strain evidence="1 2">WCA-389-WT-23D1</strain>
    </source>
</reference>
<dbReference type="Proteomes" id="UP000429958">
    <property type="component" value="Unassembled WGS sequence"/>
</dbReference>
<dbReference type="AlphaFoldDB" id="A0A7X2NJ74"/>
<proteinExistence type="predicted"/>
<accession>A0A7X2NJ74</accession>
<evidence type="ECO:0000313" key="1">
    <source>
        <dbReference type="EMBL" id="MSS35721.1"/>
    </source>
</evidence>
<comment type="caution">
    <text evidence="1">The sequence shown here is derived from an EMBL/GenBank/DDBJ whole genome shotgun (WGS) entry which is preliminary data.</text>
</comment>
<organism evidence="1 2">
    <name type="scientific">Clostridium porci</name>
    <dbReference type="NCBI Taxonomy" id="2605778"/>
    <lineage>
        <taxon>Bacteria</taxon>
        <taxon>Bacillati</taxon>
        <taxon>Bacillota</taxon>
        <taxon>Clostridia</taxon>
        <taxon>Eubacteriales</taxon>
        <taxon>Clostridiaceae</taxon>
        <taxon>Clostridium</taxon>
    </lineage>
</organism>
<protein>
    <submittedName>
        <fullName evidence="1">Uncharacterized protein</fullName>
    </submittedName>
</protein>
<sequence length="96" mass="11394">MRDIDFSQLLFMHLEEREHNNVYQNLQQDTEYLEATAEEAELCEQYENLDLSEEQRNIIKKWIASIHAQNAAYTSVVFRMAMQCCFSLLMQLADLK</sequence>
<evidence type="ECO:0000313" key="2">
    <source>
        <dbReference type="Proteomes" id="UP000429958"/>
    </source>
</evidence>
<dbReference type="RefSeq" id="WP_154471112.1">
    <property type="nucleotide sequence ID" value="NZ_VUMD01000002.1"/>
</dbReference>
<dbReference type="EMBL" id="VUMD01000002">
    <property type="protein sequence ID" value="MSS35721.1"/>
    <property type="molecule type" value="Genomic_DNA"/>
</dbReference>
<keyword evidence="2" id="KW-1185">Reference proteome</keyword>
<gene>
    <name evidence="1" type="ORF">FYJ39_03775</name>
</gene>
<name>A0A7X2NJ74_9CLOT</name>